<dbReference type="AlphaFoldDB" id="A0A336N156"/>
<protein>
    <submittedName>
        <fullName evidence="2">Uncharacterized protein</fullName>
    </submittedName>
</protein>
<keyword evidence="1" id="KW-1133">Transmembrane helix</keyword>
<reference evidence="2 3" key="1">
    <citation type="submission" date="2018-06" db="EMBL/GenBank/DDBJ databases">
        <authorList>
            <consortium name="Pathogen Informatics"/>
            <person name="Doyle S."/>
        </authorList>
    </citation>
    <scope>NUCLEOTIDE SEQUENCE [LARGE SCALE GENOMIC DNA]</scope>
    <source>
        <strain evidence="2 3">NCTC5908</strain>
    </source>
</reference>
<keyword evidence="1" id="KW-0472">Membrane</keyword>
<keyword evidence="1" id="KW-0812">Transmembrane</keyword>
<sequence>MKKFALKSAVIAIAGYLGVVGYVHHYDKGQMEKLLAEGNYSAEQQKLPKSF</sequence>
<feature type="transmembrane region" description="Helical" evidence="1">
    <location>
        <begin position="6"/>
        <end position="23"/>
    </location>
</feature>
<proteinExistence type="predicted"/>
<evidence type="ECO:0000313" key="3">
    <source>
        <dbReference type="Proteomes" id="UP000253728"/>
    </source>
</evidence>
<accession>A0A336N156</accession>
<dbReference type="EMBL" id="UFSP01000001">
    <property type="protein sequence ID" value="SSY92735.1"/>
    <property type="molecule type" value="Genomic_DNA"/>
</dbReference>
<name>A0A336N156_AGGAP</name>
<gene>
    <name evidence="2" type="ORF">NCTC5908_00070</name>
</gene>
<evidence type="ECO:0000256" key="1">
    <source>
        <dbReference type="SAM" id="Phobius"/>
    </source>
</evidence>
<organism evidence="2 3">
    <name type="scientific">Aggregatibacter aphrophilus</name>
    <name type="common">Haemophilus aphrophilus</name>
    <dbReference type="NCBI Taxonomy" id="732"/>
    <lineage>
        <taxon>Bacteria</taxon>
        <taxon>Pseudomonadati</taxon>
        <taxon>Pseudomonadota</taxon>
        <taxon>Gammaproteobacteria</taxon>
        <taxon>Pasteurellales</taxon>
        <taxon>Pasteurellaceae</taxon>
        <taxon>Aggregatibacter</taxon>
    </lineage>
</organism>
<dbReference type="Proteomes" id="UP000253728">
    <property type="component" value="Unassembled WGS sequence"/>
</dbReference>
<evidence type="ECO:0000313" key="2">
    <source>
        <dbReference type="EMBL" id="SSY92735.1"/>
    </source>
</evidence>